<name>A0A2U1MHL5_ARTAN</name>
<evidence type="ECO:0000313" key="7">
    <source>
        <dbReference type="Proteomes" id="UP000245207"/>
    </source>
</evidence>
<dbReference type="InterPro" id="IPR046349">
    <property type="entry name" value="C1-like_sf"/>
</dbReference>
<dbReference type="OrthoDB" id="1596030at2759"/>
<dbReference type="PANTHER" id="PTHR32410:SF216">
    <property type="entry name" value="PHORBOL-ESTER_DAG-TYPE DOMAIN-CONTAINING PROTEIN"/>
    <property type="match status" value="1"/>
</dbReference>
<dbReference type="Gene3D" id="3.30.60.90">
    <property type="match status" value="1"/>
</dbReference>
<dbReference type="EMBL" id="PKPP01005287">
    <property type="protein sequence ID" value="PWA60706.1"/>
    <property type="molecule type" value="Genomic_DNA"/>
</dbReference>
<dbReference type="AlphaFoldDB" id="A0A2U1MHL5"/>
<reference evidence="6 7" key="1">
    <citation type="journal article" date="2018" name="Mol. Plant">
        <title>The genome of Artemisia annua provides insight into the evolution of Asteraceae family and artemisinin biosynthesis.</title>
        <authorList>
            <person name="Shen Q."/>
            <person name="Zhang L."/>
            <person name="Liao Z."/>
            <person name="Wang S."/>
            <person name="Yan T."/>
            <person name="Shi P."/>
            <person name="Liu M."/>
            <person name="Fu X."/>
            <person name="Pan Q."/>
            <person name="Wang Y."/>
            <person name="Lv Z."/>
            <person name="Lu X."/>
            <person name="Zhang F."/>
            <person name="Jiang W."/>
            <person name="Ma Y."/>
            <person name="Chen M."/>
            <person name="Hao X."/>
            <person name="Li L."/>
            <person name="Tang Y."/>
            <person name="Lv G."/>
            <person name="Zhou Y."/>
            <person name="Sun X."/>
            <person name="Brodelius P.E."/>
            <person name="Rose J.K.C."/>
            <person name="Tang K."/>
        </authorList>
    </citation>
    <scope>NUCLEOTIDE SEQUENCE [LARGE SCALE GENOMIC DNA]</scope>
    <source>
        <strain evidence="7">cv. Huhao1</strain>
        <tissue evidence="6">Leaf</tissue>
    </source>
</reference>
<dbReference type="STRING" id="35608.A0A2U1MHL5"/>
<dbReference type="InterPro" id="IPR013083">
    <property type="entry name" value="Znf_RING/FYVE/PHD"/>
</dbReference>
<evidence type="ECO:0000256" key="2">
    <source>
        <dbReference type="ARBA" id="ARBA00022737"/>
    </source>
</evidence>
<keyword evidence="2" id="KW-0677">Repeat</keyword>
<evidence type="ECO:0000256" key="3">
    <source>
        <dbReference type="ARBA" id="ARBA00022771"/>
    </source>
</evidence>
<dbReference type="SUPFAM" id="SSF57889">
    <property type="entry name" value="Cysteine-rich domain"/>
    <property type="match status" value="5"/>
</dbReference>
<dbReference type="PANTHER" id="PTHR32410">
    <property type="entry name" value="CYSTEINE/HISTIDINE-RICH C1 DOMAIN FAMILY PROTEIN"/>
    <property type="match status" value="1"/>
</dbReference>
<dbReference type="GO" id="GO:0008270">
    <property type="term" value="F:zinc ion binding"/>
    <property type="evidence" value="ECO:0007669"/>
    <property type="project" value="UniProtKB-KW"/>
</dbReference>
<dbReference type="InterPro" id="IPR001965">
    <property type="entry name" value="Znf_PHD"/>
</dbReference>
<keyword evidence="4" id="KW-0862">Zinc</keyword>
<comment type="caution">
    <text evidence="6">The sequence shown here is derived from an EMBL/GenBank/DDBJ whole genome shotgun (WGS) entry which is preliminary data.</text>
</comment>
<keyword evidence="1" id="KW-0479">Metal-binding</keyword>
<evidence type="ECO:0000313" key="6">
    <source>
        <dbReference type="EMBL" id="PWA60706.1"/>
    </source>
</evidence>
<protein>
    <submittedName>
        <fullName evidence="6">C1-like protein</fullName>
    </submittedName>
</protein>
<keyword evidence="3" id="KW-0863">Zinc-finger</keyword>
<organism evidence="6 7">
    <name type="scientific">Artemisia annua</name>
    <name type="common">Sweet wormwood</name>
    <dbReference type="NCBI Taxonomy" id="35608"/>
    <lineage>
        <taxon>Eukaryota</taxon>
        <taxon>Viridiplantae</taxon>
        <taxon>Streptophyta</taxon>
        <taxon>Embryophyta</taxon>
        <taxon>Tracheophyta</taxon>
        <taxon>Spermatophyta</taxon>
        <taxon>Magnoliopsida</taxon>
        <taxon>eudicotyledons</taxon>
        <taxon>Gunneridae</taxon>
        <taxon>Pentapetalae</taxon>
        <taxon>asterids</taxon>
        <taxon>campanulids</taxon>
        <taxon>Asterales</taxon>
        <taxon>Asteraceae</taxon>
        <taxon>Asteroideae</taxon>
        <taxon>Anthemideae</taxon>
        <taxon>Artemisiinae</taxon>
        <taxon>Artemisia</taxon>
    </lineage>
</organism>
<evidence type="ECO:0000259" key="5">
    <source>
        <dbReference type="SMART" id="SM00249"/>
    </source>
</evidence>
<dbReference type="SMART" id="SM00249">
    <property type="entry name" value="PHD"/>
    <property type="match status" value="3"/>
</dbReference>
<feature type="domain" description="Zinc finger PHD-type" evidence="5">
    <location>
        <begin position="574"/>
        <end position="644"/>
    </location>
</feature>
<dbReference type="Pfam" id="PF03107">
    <property type="entry name" value="C1_2"/>
    <property type="match status" value="5"/>
</dbReference>
<keyword evidence="7" id="KW-1185">Reference proteome</keyword>
<dbReference type="InterPro" id="IPR043145">
    <property type="entry name" value="Znf_ZZ_sf"/>
</dbReference>
<evidence type="ECO:0000256" key="4">
    <source>
        <dbReference type="ARBA" id="ARBA00022833"/>
    </source>
</evidence>
<feature type="domain" description="Zinc finger PHD-type" evidence="5">
    <location>
        <begin position="118"/>
        <end position="179"/>
    </location>
</feature>
<dbReference type="InterPro" id="IPR004146">
    <property type="entry name" value="DC1"/>
</dbReference>
<dbReference type="Proteomes" id="UP000245207">
    <property type="component" value="Unassembled WGS sequence"/>
</dbReference>
<gene>
    <name evidence="6" type="ORF">CTI12_AA380190</name>
</gene>
<evidence type="ECO:0000256" key="1">
    <source>
        <dbReference type="ARBA" id="ARBA00022723"/>
    </source>
</evidence>
<proteinExistence type="predicted"/>
<sequence>MGEINHFSHEEHSLKLIENWETLVDDHGEKKGECAELPPTINHHFHPLHPLTLIVRRLNWYCDVCRTRHLPGRFRYRCSECDFDACIKCGTDEEHSLKLIENWETIVNDHDEKKGKVRCEGCRDPISILGGAAYGCISCRYFLHKACAELPPTINHHLHPFHPLTFYQHSGIWNCNVCRTQRLAKGFGYRCLEFGDFDACIKCGADVVSEEASMKLKHEGHPGHTLTLQLRRASFRCDACRAEDKDFFYQCDSCNFWIHKTCASLNPTINLPGHHHPLVLVYLLPDNFYNFKYYCEFCEAHILRNDWLYHCGNCRYFSHIKCALNAQLRSNPRYDSSTSIDDENLKDLLHFPMPYAFTDPLKLLHSGKVVHDDGETNKIYHSSHHHPLILNVEPQGNSMTNINSSDLIEVCYGCVRPLSFPYYSCSKNGCSFTLHKYCAQLPRTLQHELHPQHPLCLVKTNWFKCDGCYSRGNTFVYKWGFFKLCVNCAFLPNTIKHISHKHPIVQVINSRHECNACYKWSNYGISYACKACEFQLDMHCAMRLPQSLAHRYCKGQDEVLLTYPPVENHPEDFYCDICEEEMHPKRPLYHCQNHKNSFHLRCLSRHDPFENLWREGTVTVPYHKHPLTFVRRKKTPKYVCSKCNQDINSVLVLECRARVCNFNICYDCCWEFCMRLGTFMVKRKLHSTTTWVIWPNSGSNILKMNIYVIVKYGHKLYMGYIYSQTGQIALLVEV</sequence>
<feature type="domain" description="Zinc finger PHD-type" evidence="5">
    <location>
        <begin position="236"/>
        <end position="299"/>
    </location>
</feature>
<dbReference type="InterPro" id="IPR053192">
    <property type="entry name" value="Vacuole_Formation_Reg"/>
</dbReference>
<dbReference type="Gene3D" id="3.30.40.10">
    <property type="entry name" value="Zinc/RING finger domain, C3HC4 (zinc finger)"/>
    <property type="match status" value="1"/>
</dbReference>
<accession>A0A2U1MHL5</accession>